<evidence type="ECO:0000256" key="13">
    <source>
        <dbReference type="PIRSR" id="PIRSR039102-2"/>
    </source>
</evidence>
<dbReference type="PATRIC" id="fig|1035195.3.peg.315"/>
<reference evidence="17 18" key="1">
    <citation type="submission" date="2012-05" db="EMBL/GenBank/DDBJ databases">
        <authorList>
            <person name="Weinstock G."/>
            <person name="Sodergren E."/>
            <person name="Lobos E.A."/>
            <person name="Fulton L."/>
            <person name="Fulton R."/>
            <person name="Courtney L."/>
            <person name="Fronick C."/>
            <person name="O'Laughlin M."/>
            <person name="Godfrey J."/>
            <person name="Wilson R.M."/>
            <person name="Miner T."/>
            <person name="Farmer C."/>
            <person name="Delehaunty K."/>
            <person name="Cordes M."/>
            <person name="Minx P."/>
            <person name="Tomlinson C."/>
            <person name="Chen J."/>
            <person name="Wollam A."/>
            <person name="Pepin K.H."/>
            <person name="Bhonagiri V."/>
            <person name="Zhang X."/>
            <person name="Suruliraj S."/>
            <person name="Warren W."/>
            <person name="Mitreva M."/>
            <person name="Mardis E.R."/>
            <person name="Wilson R.K."/>
        </authorList>
    </citation>
    <scope>NUCLEOTIDE SEQUENCE [LARGE SCALE GENOMIC DNA]</scope>
    <source>
        <strain evidence="17 18">F0235</strain>
    </source>
</reference>
<feature type="binding site" evidence="13">
    <location>
        <position position="117"/>
    </location>
    <ligand>
        <name>ATP</name>
        <dbReference type="ChEBI" id="CHEBI:30616"/>
    </ligand>
</feature>
<feature type="binding site" evidence="14">
    <location>
        <position position="292"/>
    </location>
    <ligand>
        <name>Mg(2+)</name>
        <dbReference type="ChEBI" id="CHEBI:18420"/>
        <label>1</label>
    </ligand>
</feature>
<comment type="cofactor">
    <cofactor evidence="14">
        <name>Mg(2+)</name>
        <dbReference type="ChEBI" id="CHEBI:18420"/>
    </cofactor>
    <cofactor evidence="14">
        <name>Mn(2+)</name>
        <dbReference type="ChEBI" id="CHEBI:29035"/>
    </cofactor>
    <text evidence="14">Binds 2 magnesium or manganese ions per subunit.</text>
</comment>
<keyword evidence="11 12" id="KW-0961">Cell wall biogenesis/degradation</keyword>
<comment type="caution">
    <text evidence="17">The sequence shown here is derived from an EMBL/GenBank/DDBJ whole genome shotgun (WGS) entry which is preliminary data.</text>
</comment>
<keyword evidence="10 14" id="KW-0464">Manganese</keyword>
<dbReference type="PROSITE" id="PS00844">
    <property type="entry name" value="DALA_DALA_LIGASE_2"/>
    <property type="match status" value="1"/>
</dbReference>
<dbReference type="GO" id="GO:0071555">
    <property type="term" value="P:cell wall organization"/>
    <property type="evidence" value="ECO:0007669"/>
    <property type="project" value="UniProtKB-KW"/>
</dbReference>
<dbReference type="AlphaFoldDB" id="L1MM92"/>
<comment type="pathway">
    <text evidence="12">Cell wall biogenesis; peptidoglycan biosynthesis.</text>
</comment>
<sequence>MAHLDTNKYEVIPVGISLDGAWMVGESDPEKLTIADRTLPKVEPRDQVRLSIDPSHRGEFRYISGHHTGELYATADVVFPVLHGRFGEDGTIQGFFELSSVPFVGAGVLASANAVDKEFTKKLLAAEGLPVAREVILRRRAELTEQEKDLLGLPVFVKPARGGSSIGVSKVTSWDDFPAAAELALQHDEKVLVESEVVGAEVECGVLQYPDGSVVASVPAQLMGTGDGDEGFYGFDTKYLDDIVTAQIPAPLDDATTELISSLAIEAFHALDGEGLARVDFFVTDNGPVVNEVNTMPGFTPISMYPQVFAASGVPYEDLLDIMIQRALSDQ</sequence>
<keyword evidence="12" id="KW-0963">Cytoplasm</keyword>
<dbReference type="EC" id="6.3.2.4" evidence="12"/>
<comment type="catalytic activity">
    <reaction evidence="12">
        <text>2 D-alanine + ATP = D-alanyl-D-alanine + ADP + phosphate + H(+)</text>
        <dbReference type="Rhea" id="RHEA:11224"/>
        <dbReference type="ChEBI" id="CHEBI:15378"/>
        <dbReference type="ChEBI" id="CHEBI:30616"/>
        <dbReference type="ChEBI" id="CHEBI:43474"/>
        <dbReference type="ChEBI" id="CHEBI:57416"/>
        <dbReference type="ChEBI" id="CHEBI:57822"/>
        <dbReference type="ChEBI" id="CHEBI:456216"/>
        <dbReference type="EC" id="6.3.2.4"/>
    </reaction>
</comment>
<evidence type="ECO:0000256" key="14">
    <source>
        <dbReference type="PIRSR" id="PIRSR039102-3"/>
    </source>
</evidence>
<evidence type="ECO:0000256" key="10">
    <source>
        <dbReference type="ARBA" id="ARBA00023211"/>
    </source>
</evidence>
<dbReference type="PROSITE" id="PS50975">
    <property type="entry name" value="ATP_GRASP"/>
    <property type="match status" value="1"/>
</dbReference>
<keyword evidence="6 15" id="KW-0067">ATP-binding</keyword>
<dbReference type="GO" id="GO:0008360">
    <property type="term" value="P:regulation of cell shape"/>
    <property type="evidence" value="ECO:0007669"/>
    <property type="project" value="UniProtKB-KW"/>
</dbReference>
<dbReference type="NCBIfam" id="NF002528">
    <property type="entry name" value="PRK01966.1-4"/>
    <property type="match status" value="1"/>
</dbReference>
<protein>
    <recommendedName>
        <fullName evidence="12">D-alanine--D-alanine ligase</fullName>
        <ecNumber evidence="12">6.3.2.4</ecNumber>
    </recommendedName>
    <alternativeName>
        <fullName evidence="12">D-Ala-D-Ala ligase</fullName>
    </alternativeName>
    <alternativeName>
        <fullName evidence="12">D-alanylalanine synthetase</fullName>
    </alternativeName>
</protein>
<name>L1MM92_9CORY</name>
<evidence type="ECO:0000256" key="5">
    <source>
        <dbReference type="ARBA" id="ARBA00022741"/>
    </source>
</evidence>
<dbReference type="GO" id="GO:0005829">
    <property type="term" value="C:cytosol"/>
    <property type="evidence" value="ECO:0007669"/>
    <property type="project" value="TreeGrafter"/>
</dbReference>
<evidence type="ECO:0000256" key="1">
    <source>
        <dbReference type="ARBA" id="ARBA00001936"/>
    </source>
</evidence>
<dbReference type="PIRSF" id="PIRSF039102">
    <property type="entry name" value="Ddl/VanB"/>
    <property type="match status" value="1"/>
</dbReference>
<dbReference type="InterPro" id="IPR013815">
    <property type="entry name" value="ATP_grasp_subdomain_1"/>
</dbReference>
<feature type="binding site" evidence="13">
    <location>
        <begin position="156"/>
        <end position="158"/>
    </location>
    <ligand>
        <name>ATP</name>
        <dbReference type="ChEBI" id="CHEBI:30616"/>
    </ligand>
</feature>
<dbReference type="InterPro" id="IPR005905">
    <property type="entry name" value="D_ala_D_ala"/>
</dbReference>
<comment type="cofactor">
    <cofactor evidence="1">
        <name>Mn(2+)</name>
        <dbReference type="ChEBI" id="CHEBI:29035"/>
    </cofactor>
</comment>
<evidence type="ECO:0000256" key="8">
    <source>
        <dbReference type="ARBA" id="ARBA00022960"/>
    </source>
</evidence>
<dbReference type="InterPro" id="IPR011127">
    <property type="entry name" value="Dala_Dala_lig_N"/>
</dbReference>
<dbReference type="GO" id="GO:0046872">
    <property type="term" value="F:metal ion binding"/>
    <property type="evidence" value="ECO:0007669"/>
    <property type="project" value="UniProtKB-KW"/>
</dbReference>
<accession>L1MM92</accession>
<proteinExistence type="inferred from homology"/>
<evidence type="ECO:0000313" key="17">
    <source>
        <dbReference type="EMBL" id="EKX92056.1"/>
    </source>
</evidence>
<dbReference type="PROSITE" id="PS00843">
    <property type="entry name" value="DALA_DALA_LIGASE_1"/>
    <property type="match status" value="1"/>
</dbReference>
<dbReference type="PANTHER" id="PTHR23132:SF25">
    <property type="entry name" value="D-ALANINE--D-ALANINE LIGASE A"/>
    <property type="match status" value="1"/>
</dbReference>
<feature type="binding site" evidence="13">
    <location>
        <begin position="194"/>
        <end position="201"/>
    </location>
    <ligand>
        <name>ATP</name>
        <dbReference type="ChEBI" id="CHEBI:30616"/>
    </ligand>
</feature>
<keyword evidence="4 14" id="KW-0479">Metal-binding</keyword>
<dbReference type="GO" id="GO:0005524">
    <property type="term" value="F:ATP binding"/>
    <property type="evidence" value="ECO:0007669"/>
    <property type="project" value="UniProtKB-UniRule"/>
</dbReference>
<evidence type="ECO:0000256" key="15">
    <source>
        <dbReference type="PROSITE-ProRule" id="PRU00409"/>
    </source>
</evidence>
<evidence type="ECO:0000313" key="18">
    <source>
        <dbReference type="Proteomes" id="UP000010445"/>
    </source>
</evidence>
<comment type="subcellular location">
    <subcellularLocation>
        <location evidence="12">Cytoplasm</location>
    </subcellularLocation>
</comment>
<dbReference type="HOGENOM" id="CLU_039268_0_1_11"/>
<dbReference type="EMBL" id="AMEM01000007">
    <property type="protein sequence ID" value="EKX92056.1"/>
    <property type="molecule type" value="Genomic_DNA"/>
</dbReference>
<dbReference type="Proteomes" id="UP000010445">
    <property type="component" value="Unassembled WGS sequence"/>
</dbReference>
<evidence type="ECO:0000256" key="7">
    <source>
        <dbReference type="ARBA" id="ARBA00022842"/>
    </source>
</evidence>
<feature type="binding site" evidence="14">
    <location>
        <position position="294"/>
    </location>
    <ligand>
        <name>Mg(2+)</name>
        <dbReference type="ChEBI" id="CHEBI:18420"/>
        <label>2</label>
    </ligand>
</feature>
<evidence type="ECO:0000256" key="2">
    <source>
        <dbReference type="ARBA" id="ARBA00010871"/>
    </source>
</evidence>
<dbReference type="Pfam" id="PF01820">
    <property type="entry name" value="Dala_Dala_lig_N"/>
    <property type="match status" value="1"/>
</dbReference>
<keyword evidence="5 13" id="KW-0547">Nucleotide-binding</keyword>
<dbReference type="Pfam" id="PF07478">
    <property type="entry name" value="Dala_Dala_lig_C"/>
    <property type="match status" value="1"/>
</dbReference>
<organism evidence="17 18">
    <name type="scientific">Corynebacterium durum F0235</name>
    <dbReference type="NCBI Taxonomy" id="1035195"/>
    <lineage>
        <taxon>Bacteria</taxon>
        <taxon>Bacillati</taxon>
        <taxon>Actinomycetota</taxon>
        <taxon>Actinomycetes</taxon>
        <taxon>Mycobacteriales</taxon>
        <taxon>Corynebacteriaceae</taxon>
        <taxon>Corynebacterium</taxon>
    </lineage>
</organism>
<feature type="domain" description="ATP-grasp" evidence="16">
    <location>
        <begin position="121"/>
        <end position="325"/>
    </location>
</feature>
<dbReference type="SUPFAM" id="SSF56059">
    <property type="entry name" value="Glutathione synthetase ATP-binding domain-like"/>
    <property type="match status" value="1"/>
</dbReference>
<evidence type="ECO:0000256" key="4">
    <source>
        <dbReference type="ARBA" id="ARBA00022723"/>
    </source>
</evidence>
<dbReference type="SUPFAM" id="SSF52440">
    <property type="entry name" value="PreATP-grasp domain"/>
    <property type="match status" value="1"/>
</dbReference>
<keyword evidence="18" id="KW-1185">Reference proteome</keyword>
<dbReference type="InterPro" id="IPR011761">
    <property type="entry name" value="ATP-grasp"/>
</dbReference>
<dbReference type="UniPathway" id="UPA00219"/>
<evidence type="ECO:0000256" key="12">
    <source>
        <dbReference type="HAMAP-Rule" id="MF_00047"/>
    </source>
</evidence>
<dbReference type="InterPro" id="IPR000291">
    <property type="entry name" value="D-Ala_lig_Van_CS"/>
</dbReference>
<dbReference type="STRING" id="1035195.HMPREF9997_00340"/>
<feature type="binding site" evidence="13">
    <location>
        <begin position="164"/>
        <end position="165"/>
    </location>
    <ligand>
        <name>ATP</name>
        <dbReference type="ChEBI" id="CHEBI:30616"/>
    </ligand>
</feature>
<dbReference type="Gene3D" id="3.30.470.20">
    <property type="entry name" value="ATP-grasp fold, B domain"/>
    <property type="match status" value="1"/>
</dbReference>
<feature type="binding site" evidence="14">
    <location>
        <position position="280"/>
    </location>
    <ligand>
        <name>Mg(2+)</name>
        <dbReference type="ChEBI" id="CHEBI:18420"/>
        <label>1</label>
    </ligand>
</feature>
<dbReference type="NCBIfam" id="TIGR01205">
    <property type="entry name" value="D_ala_D_alaTIGR"/>
    <property type="match status" value="1"/>
</dbReference>
<feature type="binding site" evidence="13">
    <location>
        <begin position="291"/>
        <end position="292"/>
    </location>
    <ligand>
        <name>ATP</name>
        <dbReference type="ChEBI" id="CHEBI:30616"/>
    </ligand>
</feature>
<evidence type="ECO:0000256" key="3">
    <source>
        <dbReference type="ARBA" id="ARBA00022598"/>
    </source>
</evidence>
<dbReference type="Gene3D" id="3.40.50.20">
    <property type="match status" value="1"/>
</dbReference>
<evidence type="ECO:0000256" key="6">
    <source>
        <dbReference type="ARBA" id="ARBA00022840"/>
    </source>
</evidence>
<comment type="function">
    <text evidence="12">Cell wall formation.</text>
</comment>
<dbReference type="GO" id="GO:0009252">
    <property type="term" value="P:peptidoglycan biosynthetic process"/>
    <property type="evidence" value="ECO:0007669"/>
    <property type="project" value="UniProtKB-UniRule"/>
</dbReference>
<keyword evidence="3 12" id="KW-0436">Ligase</keyword>
<comment type="similarity">
    <text evidence="2 12">Belongs to the D-alanine--D-alanine ligase family.</text>
</comment>
<dbReference type="eggNOG" id="COG1181">
    <property type="taxonomic scope" value="Bacteria"/>
</dbReference>
<keyword evidence="7 14" id="KW-0460">Magnesium</keyword>
<dbReference type="Gene3D" id="3.30.1490.20">
    <property type="entry name" value="ATP-grasp fold, A domain"/>
    <property type="match status" value="1"/>
</dbReference>
<keyword evidence="8 12" id="KW-0133">Cell shape</keyword>
<dbReference type="InterPro" id="IPR011095">
    <property type="entry name" value="Dala_Dala_lig_C"/>
</dbReference>
<dbReference type="HAMAP" id="MF_00047">
    <property type="entry name" value="Dala_Dala_lig"/>
    <property type="match status" value="1"/>
</dbReference>
<keyword evidence="9 12" id="KW-0573">Peptidoglycan synthesis</keyword>
<evidence type="ECO:0000259" key="16">
    <source>
        <dbReference type="PROSITE" id="PS50975"/>
    </source>
</evidence>
<dbReference type="PANTHER" id="PTHR23132">
    <property type="entry name" value="D-ALANINE--D-ALANINE LIGASE"/>
    <property type="match status" value="1"/>
</dbReference>
<dbReference type="GO" id="GO:0008716">
    <property type="term" value="F:D-alanine-D-alanine ligase activity"/>
    <property type="evidence" value="ECO:0007669"/>
    <property type="project" value="UniProtKB-UniRule"/>
</dbReference>
<evidence type="ECO:0000256" key="11">
    <source>
        <dbReference type="ARBA" id="ARBA00023316"/>
    </source>
</evidence>
<evidence type="ECO:0000256" key="9">
    <source>
        <dbReference type="ARBA" id="ARBA00022984"/>
    </source>
</evidence>
<feature type="binding site" evidence="14">
    <location>
        <position position="292"/>
    </location>
    <ligand>
        <name>Mg(2+)</name>
        <dbReference type="ChEBI" id="CHEBI:18420"/>
        <label>2</label>
    </ligand>
</feature>
<gene>
    <name evidence="12" type="primary">ddl</name>
    <name evidence="17" type="ORF">HMPREF9997_00340</name>
</gene>
<dbReference type="InterPro" id="IPR016185">
    <property type="entry name" value="PreATP-grasp_dom_sf"/>
</dbReference>